<name>A0A238LKK3_9RHOB</name>
<evidence type="ECO:0000313" key="3">
    <source>
        <dbReference type="Proteomes" id="UP000201613"/>
    </source>
</evidence>
<evidence type="ECO:0000313" key="2">
    <source>
        <dbReference type="EMBL" id="SMY09915.1"/>
    </source>
</evidence>
<dbReference type="Pfam" id="PF00903">
    <property type="entry name" value="Glyoxalase"/>
    <property type="match status" value="1"/>
</dbReference>
<dbReference type="InterPro" id="IPR004360">
    <property type="entry name" value="Glyas_Fos-R_dOase_dom"/>
</dbReference>
<dbReference type="RefSeq" id="WP_093994085.1">
    <property type="nucleotide sequence ID" value="NZ_FXZK01000014.1"/>
</dbReference>
<dbReference type="EMBL" id="FXZK01000014">
    <property type="protein sequence ID" value="SMY09915.1"/>
    <property type="molecule type" value="Genomic_DNA"/>
</dbReference>
<dbReference type="InterPro" id="IPR029068">
    <property type="entry name" value="Glyas_Bleomycin-R_OHBP_Dase"/>
</dbReference>
<reference evidence="2 3" key="1">
    <citation type="submission" date="2017-05" db="EMBL/GenBank/DDBJ databases">
        <authorList>
            <person name="Song R."/>
            <person name="Chenine A.L."/>
            <person name="Ruprecht R.M."/>
        </authorList>
    </citation>
    <scope>NUCLEOTIDE SEQUENCE [LARGE SCALE GENOMIC DNA]</scope>
    <source>
        <strain evidence="2 3">CECT 8899</strain>
    </source>
</reference>
<dbReference type="InterPro" id="IPR037523">
    <property type="entry name" value="VOC_core"/>
</dbReference>
<dbReference type="OrthoDB" id="9792626at2"/>
<evidence type="ECO:0000259" key="1">
    <source>
        <dbReference type="PROSITE" id="PS51819"/>
    </source>
</evidence>
<dbReference type="AlphaFoldDB" id="A0A238LKK3"/>
<dbReference type="Gene3D" id="3.10.180.10">
    <property type="entry name" value="2,3-Dihydroxybiphenyl 1,2-Dioxygenase, domain 1"/>
    <property type="match status" value="1"/>
</dbReference>
<dbReference type="PROSITE" id="PS51819">
    <property type="entry name" value="VOC"/>
    <property type="match status" value="1"/>
</dbReference>
<organism evidence="2 3">
    <name type="scientific">Flavimaricola marinus</name>
    <dbReference type="NCBI Taxonomy" id="1819565"/>
    <lineage>
        <taxon>Bacteria</taxon>
        <taxon>Pseudomonadati</taxon>
        <taxon>Pseudomonadota</taxon>
        <taxon>Alphaproteobacteria</taxon>
        <taxon>Rhodobacterales</taxon>
        <taxon>Paracoccaceae</taxon>
        <taxon>Flavimaricola</taxon>
    </lineage>
</organism>
<dbReference type="CDD" id="cd06587">
    <property type="entry name" value="VOC"/>
    <property type="match status" value="1"/>
</dbReference>
<gene>
    <name evidence="2" type="ORF">LOM8899_04088</name>
</gene>
<sequence length="129" mass="14457">MPRPQQTPELAITFLYYKDLAAAQRFYEDILGLTLAIDQGWAKIMAICPGAHIGLVDETRGMNRWQAEKCVQVCLRVPDVEAWYAYAQEIALPGLSKLFVNEALGIRAFVFADPEGYQIEIQTPLRPGA</sequence>
<keyword evidence="3" id="KW-1185">Reference proteome</keyword>
<proteinExistence type="predicted"/>
<dbReference type="Proteomes" id="UP000201613">
    <property type="component" value="Unassembled WGS sequence"/>
</dbReference>
<feature type="domain" description="VOC" evidence="1">
    <location>
        <begin position="9"/>
        <end position="124"/>
    </location>
</feature>
<accession>A0A238LKK3</accession>
<protein>
    <submittedName>
        <fullName evidence="2">Glyoxalase-like domain protein</fullName>
    </submittedName>
</protein>
<dbReference type="SUPFAM" id="SSF54593">
    <property type="entry name" value="Glyoxalase/Bleomycin resistance protein/Dihydroxybiphenyl dioxygenase"/>
    <property type="match status" value="1"/>
</dbReference>